<sequence length="200" mass="22737">MDITNALYYTLSTIAQVLAGFIALSGVFVIFKLQELKKMQFLQVQYFYNYLNSVSGLTIGSFHDCPTIAVTLKTLHKSECIGGMEEEMEKIINDPNVQKGYELRNLISMKNIFSNINLVRLRILQKTKISVISGLFTILFSLVIIPIVPWIESCSSIYIYLIAFIGLTLSISTMAIVIFNCLKERDYLTKQKAIRKSKIQ</sequence>
<comment type="caution">
    <text evidence="2">The sequence shown here is derived from an EMBL/GenBank/DDBJ whole genome shotgun (WGS) entry which is preliminary data.</text>
</comment>
<keyword evidence="1" id="KW-0472">Membrane</keyword>
<dbReference type="EMBL" id="VSSQ01037502">
    <property type="protein sequence ID" value="MPM90218.1"/>
    <property type="molecule type" value="Genomic_DNA"/>
</dbReference>
<dbReference type="AlphaFoldDB" id="A0A645DMA6"/>
<gene>
    <name evidence="2" type="ORF">SDC9_137336</name>
</gene>
<keyword evidence="1" id="KW-0812">Transmembrane</keyword>
<proteinExistence type="predicted"/>
<evidence type="ECO:0000313" key="2">
    <source>
        <dbReference type="EMBL" id="MPM90218.1"/>
    </source>
</evidence>
<feature type="transmembrane region" description="Helical" evidence="1">
    <location>
        <begin position="157"/>
        <end position="182"/>
    </location>
</feature>
<feature type="transmembrane region" description="Helical" evidence="1">
    <location>
        <begin position="129"/>
        <end position="151"/>
    </location>
</feature>
<feature type="transmembrane region" description="Helical" evidence="1">
    <location>
        <begin position="6"/>
        <end position="31"/>
    </location>
</feature>
<accession>A0A645DMA6</accession>
<keyword evidence="1" id="KW-1133">Transmembrane helix</keyword>
<name>A0A645DMA6_9ZZZZ</name>
<evidence type="ECO:0000256" key="1">
    <source>
        <dbReference type="SAM" id="Phobius"/>
    </source>
</evidence>
<protein>
    <submittedName>
        <fullName evidence="2">Uncharacterized protein</fullName>
    </submittedName>
</protein>
<organism evidence="2">
    <name type="scientific">bioreactor metagenome</name>
    <dbReference type="NCBI Taxonomy" id="1076179"/>
    <lineage>
        <taxon>unclassified sequences</taxon>
        <taxon>metagenomes</taxon>
        <taxon>ecological metagenomes</taxon>
    </lineage>
</organism>
<reference evidence="2" key="1">
    <citation type="submission" date="2019-08" db="EMBL/GenBank/DDBJ databases">
        <authorList>
            <person name="Kucharzyk K."/>
            <person name="Murdoch R.W."/>
            <person name="Higgins S."/>
            <person name="Loffler F."/>
        </authorList>
    </citation>
    <scope>NUCLEOTIDE SEQUENCE</scope>
</reference>